<proteinExistence type="predicted"/>
<gene>
    <name evidence="1" type="ORF">GCM10008937_34390</name>
</gene>
<organism evidence="1 2">
    <name type="scientific">Deinococcus depolymerans</name>
    <dbReference type="NCBI Taxonomy" id="392408"/>
    <lineage>
        <taxon>Bacteria</taxon>
        <taxon>Thermotogati</taxon>
        <taxon>Deinococcota</taxon>
        <taxon>Deinococci</taxon>
        <taxon>Deinococcales</taxon>
        <taxon>Deinococcaceae</taxon>
        <taxon>Deinococcus</taxon>
    </lineage>
</organism>
<protein>
    <submittedName>
        <fullName evidence="1">Uncharacterized protein</fullName>
    </submittedName>
</protein>
<name>A0ABP3MSA3_9DEIO</name>
<reference evidence="2" key="1">
    <citation type="journal article" date="2019" name="Int. J. Syst. Evol. Microbiol.">
        <title>The Global Catalogue of Microorganisms (GCM) 10K type strain sequencing project: providing services to taxonomists for standard genome sequencing and annotation.</title>
        <authorList>
            <consortium name="The Broad Institute Genomics Platform"/>
            <consortium name="The Broad Institute Genome Sequencing Center for Infectious Disease"/>
            <person name="Wu L."/>
            <person name="Ma J."/>
        </authorList>
    </citation>
    <scope>NUCLEOTIDE SEQUENCE [LARGE SCALE GENOMIC DNA]</scope>
    <source>
        <strain evidence="2">JCM 14368</strain>
    </source>
</reference>
<dbReference type="EMBL" id="BAAADB010000034">
    <property type="protein sequence ID" value="GAA0523990.1"/>
    <property type="molecule type" value="Genomic_DNA"/>
</dbReference>
<accession>A0ABP3MSA3</accession>
<sequence>MDQTTPTGTLVVTAARKVQLTTGQWRARVATSKLSRSRARTGREYTALHLSFEDDEGRTASLMVPDFTRNIPAAFGALGSPLNPSDTIVPEQLLGLRGREATVQVHVREGLNGEHYANVVAINGQMVGRF</sequence>
<dbReference type="RefSeq" id="WP_343761520.1">
    <property type="nucleotide sequence ID" value="NZ_BAAADB010000034.1"/>
</dbReference>
<keyword evidence="2" id="KW-1185">Reference proteome</keyword>
<evidence type="ECO:0000313" key="2">
    <source>
        <dbReference type="Proteomes" id="UP001500191"/>
    </source>
</evidence>
<evidence type="ECO:0000313" key="1">
    <source>
        <dbReference type="EMBL" id="GAA0523990.1"/>
    </source>
</evidence>
<comment type="caution">
    <text evidence="1">The sequence shown here is derived from an EMBL/GenBank/DDBJ whole genome shotgun (WGS) entry which is preliminary data.</text>
</comment>
<dbReference type="Proteomes" id="UP001500191">
    <property type="component" value="Unassembled WGS sequence"/>
</dbReference>